<dbReference type="InterPro" id="IPR010994">
    <property type="entry name" value="RuvA_2-like"/>
</dbReference>
<dbReference type="PANTHER" id="PTHR21180">
    <property type="entry name" value="ENDONUCLEASE/EXONUCLEASE/PHOSPHATASE FAMILY DOMAIN-CONTAINING PROTEIN 1"/>
    <property type="match status" value="1"/>
</dbReference>
<feature type="signal peptide" evidence="1">
    <location>
        <begin position="1"/>
        <end position="22"/>
    </location>
</feature>
<keyword evidence="1" id="KW-0732">Signal</keyword>
<evidence type="ECO:0000313" key="3">
    <source>
        <dbReference type="Proteomes" id="UP001528823"/>
    </source>
</evidence>
<keyword evidence="3" id="KW-1185">Reference proteome</keyword>
<dbReference type="NCBIfam" id="TIGR00426">
    <property type="entry name" value="competence protein ComEA helix-hairpin-helix repeat region"/>
    <property type="match status" value="1"/>
</dbReference>
<dbReference type="Gene3D" id="1.10.150.280">
    <property type="entry name" value="AF1531-like domain"/>
    <property type="match status" value="1"/>
</dbReference>
<proteinExistence type="predicted"/>
<comment type="caution">
    <text evidence="2">The sequence shown here is derived from an EMBL/GenBank/DDBJ whole genome shotgun (WGS) entry which is preliminary data.</text>
</comment>
<organism evidence="2 3">
    <name type="scientific">Spartinivicinus poritis</name>
    <dbReference type="NCBI Taxonomy" id="2994640"/>
    <lineage>
        <taxon>Bacteria</taxon>
        <taxon>Pseudomonadati</taxon>
        <taxon>Pseudomonadota</taxon>
        <taxon>Gammaproteobacteria</taxon>
        <taxon>Oceanospirillales</taxon>
        <taxon>Zooshikellaceae</taxon>
        <taxon>Spartinivicinus</taxon>
    </lineage>
</organism>
<reference evidence="2 3" key="1">
    <citation type="submission" date="2022-11" db="EMBL/GenBank/DDBJ databases">
        <title>Spartinivicinus poritis sp. nov., isolated from scleractinian coral Porites lutea.</title>
        <authorList>
            <person name="Zhang G."/>
            <person name="Cai L."/>
            <person name="Wei Q."/>
        </authorList>
    </citation>
    <scope>NUCLEOTIDE SEQUENCE [LARGE SCALE GENOMIC DNA]</scope>
    <source>
        <strain evidence="2 3">A2-2</strain>
    </source>
</reference>
<accession>A0ABT5UC23</accession>
<dbReference type="InterPro" id="IPR004509">
    <property type="entry name" value="Competence_ComEA_HhH"/>
</dbReference>
<dbReference type="PANTHER" id="PTHR21180:SF32">
    <property type="entry name" value="ENDONUCLEASE_EXONUCLEASE_PHOSPHATASE FAMILY DOMAIN-CONTAINING PROTEIN 1"/>
    <property type="match status" value="1"/>
</dbReference>
<dbReference type="SUPFAM" id="SSF47781">
    <property type="entry name" value="RuvA domain 2-like"/>
    <property type="match status" value="1"/>
</dbReference>
<dbReference type="RefSeq" id="WP_274689322.1">
    <property type="nucleotide sequence ID" value="NZ_JAPMOU010000015.1"/>
</dbReference>
<name>A0ABT5UC23_9GAMM</name>
<dbReference type="InterPro" id="IPR051675">
    <property type="entry name" value="Endo/Exo/Phosphatase_dom_1"/>
</dbReference>
<evidence type="ECO:0000256" key="1">
    <source>
        <dbReference type="SAM" id="SignalP"/>
    </source>
</evidence>
<gene>
    <name evidence="2" type="ORF">ORQ98_13435</name>
</gene>
<feature type="chain" id="PRO_5045918066" evidence="1">
    <location>
        <begin position="23"/>
        <end position="89"/>
    </location>
</feature>
<dbReference type="EMBL" id="JAPMOU010000015">
    <property type="protein sequence ID" value="MDE1462973.1"/>
    <property type="molecule type" value="Genomic_DNA"/>
</dbReference>
<protein>
    <submittedName>
        <fullName evidence="2">Helix-hairpin-helix domain-containing protein</fullName>
    </submittedName>
</protein>
<dbReference type="Pfam" id="PF12836">
    <property type="entry name" value="HHH_3"/>
    <property type="match status" value="1"/>
</dbReference>
<dbReference type="Proteomes" id="UP001528823">
    <property type="component" value="Unassembled WGS sequence"/>
</dbReference>
<sequence length="89" mass="9469">MKNLFKSVILAFSVLAASFTWASASEVNINTADAVTIAEVLTGIGEAKAKAIIAYRDEHGDFTSIEQLLEVKGIGEGTLSKNEGKILIK</sequence>
<evidence type="ECO:0000313" key="2">
    <source>
        <dbReference type="EMBL" id="MDE1462973.1"/>
    </source>
</evidence>